<sequence>MKNHILISTLFLWSGIAIAQSQDMVKEFQDTAKIISEERIKNIIKQENLMSSSAFSKLMESDFSKIQTGTRDENIASSFASLSLDKDKQAFSISKEVKSFVGGRHRIAIKAAGELNGKGMLDFEDRHKVKLGVSYTHLRTFRNFKKTEDPTLYALLYDIVNKEISIQLSERKLDGLPIVDTIGLNTVLAKKFNDELDKREIAFFDNKWSSKSFYWFTINVNPINNDNFRYIIKEDILSYENPYRKKINVPQVSLSLNYYRESHAWIFNPSLNLTGTYKHNLSEVHSTNEWNKISQLNSETYLNEESSKVYVLGNHEFHQLVLVDFGIRMLMIKKNWNLGAEVTFNNTKFITPDSKTSVSNINDVSIGIVVPLKTSNGKRTINIMPFWSYKKYINYDKEKDSNFGIRFNIPFGL</sequence>
<feature type="signal peptide" evidence="1">
    <location>
        <begin position="1"/>
        <end position="19"/>
    </location>
</feature>
<name>A0ABS1R8M2_9SPHI</name>
<feature type="chain" id="PRO_5047014624" evidence="1">
    <location>
        <begin position="20"/>
        <end position="413"/>
    </location>
</feature>
<organism evidence="2 3">
    <name type="scientific">Sphingobacterium faecale</name>
    <dbReference type="NCBI Taxonomy" id="2803775"/>
    <lineage>
        <taxon>Bacteria</taxon>
        <taxon>Pseudomonadati</taxon>
        <taxon>Bacteroidota</taxon>
        <taxon>Sphingobacteriia</taxon>
        <taxon>Sphingobacteriales</taxon>
        <taxon>Sphingobacteriaceae</taxon>
        <taxon>Sphingobacterium</taxon>
    </lineage>
</organism>
<keyword evidence="3" id="KW-1185">Reference proteome</keyword>
<dbReference type="Proteomes" id="UP000625283">
    <property type="component" value="Unassembled WGS sequence"/>
</dbReference>
<evidence type="ECO:0000313" key="3">
    <source>
        <dbReference type="Proteomes" id="UP000625283"/>
    </source>
</evidence>
<keyword evidence="1" id="KW-0732">Signal</keyword>
<evidence type="ECO:0000256" key="1">
    <source>
        <dbReference type="SAM" id="SignalP"/>
    </source>
</evidence>
<dbReference type="EMBL" id="JAERTY010000012">
    <property type="protein sequence ID" value="MBL1411064.1"/>
    <property type="molecule type" value="Genomic_DNA"/>
</dbReference>
<protein>
    <submittedName>
        <fullName evidence="2">Uncharacterized protein</fullName>
    </submittedName>
</protein>
<reference evidence="2 3" key="1">
    <citation type="submission" date="2021-01" db="EMBL/GenBank/DDBJ databases">
        <title>C459-1 draft genome sequence.</title>
        <authorList>
            <person name="Zhang X.-F."/>
        </authorList>
    </citation>
    <scope>NUCLEOTIDE SEQUENCE [LARGE SCALE GENOMIC DNA]</scope>
    <source>
        <strain evidence="3">C459-1</strain>
    </source>
</reference>
<gene>
    <name evidence="2" type="ORF">JKG61_20060</name>
</gene>
<evidence type="ECO:0000313" key="2">
    <source>
        <dbReference type="EMBL" id="MBL1411064.1"/>
    </source>
</evidence>
<comment type="caution">
    <text evidence="2">The sequence shown here is derived from an EMBL/GenBank/DDBJ whole genome shotgun (WGS) entry which is preliminary data.</text>
</comment>
<proteinExistence type="predicted"/>
<dbReference type="RefSeq" id="WP_202104797.1">
    <property type="nucleotide sequence ID" value="NZ_JAERTY010000012.1"/>
</dbReference>
<accession>A0ABS1R8M2</accession>